<feature type="binding site" evidence="7">
    <location>
        <position position="57"/>
    </location>
    <ligand>
        <name>Zn(2+)</name>
        <dbReference type="ChEBI" id="CHEBI:29105"/>
        <label>1</label>
    </ligand>
</feature>
<keyword evidence="6 7" id="KW-0862">Zinc</keyword>
<feature type="domain" description="Metallo-beta-lactamase" evidence="8">
    <location>
        <begin position="12"/>
        <end position="170"/>
    </location>
</feature>
<dbReference type="Gene3D" id="3.60.15.10">
    <property type="entry name" value="Ribonuclease Z/Hydroxyacylglutathione hydrolase-like"/>
    <property type="match status" value="1"/>
</dbReference>
<comment type="subunit">
    <text evidence="7">Monomer.</text>
</comment>
<dbReference type="PANTHER" id="PTHR43705:SF1">
    <property type="entry name" value="HYDROXYACYLGLUTATHIONE HYDROLASE GLOB"/>
    <property type="match status" value="1"/>
</dbReference>
<comment type="pathway">
    <text evidence="2 7">Secondary metabolite metabolism; methylglyoxal degradation; (R)-lactate from methylglyoxal: step 2/2.</text>
</comment>
<dbReference type="Pfam" id="PF16123">
    <property type="entry name" value="HAGH_C"/>
    <property type="match status" value="1"/>
</dbReference>
<dbReference type="SMART" id="SM00849">
    <property type="entry name" value="Lactamase_B"/>
    <property type="match status" value="1"/>
</dbReference>
<gene>
    <name evidence="7 9" type="primary">gloB</name>
    <name evidence="9" type="ORF">DEM25_005840</name>
</gene>
<feature type="binding site" evidence="7">
    <location>
        <position position="113"/>
    </location>
    <ligand>
        <name>Zn(2+)</name>
        <dbReference type="ChEBI" id="CHEBI:29105"/>
        <label>1</label>
    </ligand>
</feature>
<reference evidence="9 10" key="1">
    <citation type="journal article" date="2018" name="Int. J. Syst. Bacteriol.">
        <title>Oceaniradius stylonemae gen. nov., sp. nov., isolated from a red alga, Stylonema cornu-cervi.</title>
        <authorList>
            <person name="Jeong S."/>
        </authorList>
    </citation>
    <scope>NUCLEOTIDE SEQUENCE [LARGE SCALE GENOMIC DNA]</scope>
    <source>
        <strain evidence="9 10">StC1</strain>
    </source>
</reference>
<evidence type="ECO:0000313" key="9">
    <source>
        <dbReference type="EMBL" id="RKF07338.1"/>
    </source>
</evidence>
<keyword evidence="10" id="KW-1185">Reference proteome</keyword>
<evidence type="ECO:0000256" key="6">
    <source>
        <dbReference type="ARBA" id="ARBA00022833"/>
    </source>
</evidence>
<comment type="caution">
    <text evidence="9">The sequence shown here is derived from an EMBL/GenBank/DDBJ whole genome shotgun (WGS) entry which is preliminary data.</text>
</comment>
<feature type="binding site" evidence="7">
    <location>
        <position position="170"/>
    </location>
    <ligand>
        <name>Zn(2+)</name>
        <dbReference type="ChEBI" id="CHEBI:29105"/>
        <label>2</label>
    </ligand>
</feature>
<dbReference type="OrthoDB" id="9802248at2"/>
<evidence type="ECO:0000256" key="4">
    <source>
        <dbReference type="ARBA" id="ARBA00022723"/>
    </source>
</evidence>
<dbReference type="GO" id="GO:0004416">
    <property type="term" value="F:hydroxyacylglutathione hydrolase activity"/>
    <property type="evidence" value="ECO:0007669"/>
    <property type="project" value="UniProtKB-UniRule"/>
</dbReference>
<dbReference type="InterPro" id="IPR017782">
    <property type="entry name" value="Hydroxyacylglutathione_Hdrlase"/>
</dbReference>
<accession>A0A3A8ADB5</accession>
<dbReference type="CDD" id="cd07723">
    <property type="entry name" value="hydroxyacylglutathione_hydrolase_MBL-fold"/>
    <property type="match status" value="1"/>
</dbReference>
<evidence type="ECO:0000256" key="5">
    <source>
        <dbReference type="ARBA" id="ARBA00022801"/>
    </source>
</evidence>
<comment type="similarity">
    <text evidence="3 7">Belongs to the metallo-beta-lactamase superfamily. Glyoxalase II family.</text>
</comment>
<name>A0A3A8ADB5_9HYPH</name>
<organism evidence="9 10">
    <name type="scientific">Oceaniradius stylonematis</name>
    <dbReference type="NCBI Taxonomy" id="2184161"/>
    <lineage>
        <taxon>Bacteria</taxon>
        <taxon>Pseudomonadati</taxon>
        <taxon>Pseudomonadota</taxon>
        <taxon>Alphaproteobacteria</taxon>
        <taxon>Hyphomicrobiales</taxon>
        <taxon>Ahrensiaceae</taxon>
        <taxon>Oceaniradius</taxon>
    </lineage>
</organism>
<dbReference type="Proteomes" id="UP000246132">
    <property type="component" value="Unassembled WGS sequence"/>
</dbReference>
<keyword evidence="5 7" id="KW-0378">Hydrolase</keyword>
<dbReference type="AlphaFoldDB" id="A0A3A8ADB5"/>
<dbReference type="PANTHER" id="PTHR43705">
    <property type="entry name" value="HYDROXYACYLGLUTATHIONE HYDROLASE"/>
    <property type="match status" value="1"/>
</dbReference>
<sequence length="254" mass="27475">MIEIEQFTCLSDNFGVLLHDAETGRTVSIDAPEAAAIQAALSRRGWKLTDIVVTHKHFDHIDGLKPLKDAYGCTIAGPKAEADAIGMLDEQLAEGDVYEAGSMTFSVIETPGHTLGQINYHCPQANALFAGDTLFSLGCGRLFEGSAGDMFASLEKLKALPPQTHLYCGHEYTRSNAAFALSVDPDNDALKVRADQVEALRAEGLPTLPVTLERELATNPFLRTGDAGIRAHLGMMDADDVAVFAELRARKDRF</sequence>
<dbReference type="EMBL" id="QFWV02000004">
    <property type="protein sequence ID" value="RKF07338.1"/>
    <property type="molecule type" value="Genomic_DNA"/>
</dbReference>
<dbReference type="InterPro" id="IPR036866">
    <property type="entry name" value="RibonucZ/Hydroxyglut_hydro"/>
</dbReference>
<evidence type="ECO:0000256" key="2">
    <source>
        <dbReference type="ARBA" id="ARBA00004963"/>
    </source>
</evidence>
<dbReference type="UniPathway" id="UPA00619">
    <property type="reaction ID" value="UER00676"/>
</dbReference>
<feature type="binding site" evidence="7">
    <location>
        <position position="60"/>
    </location>
    <ligand>
        <name>Zn(2+)</name>
        <dbReference type="ChEBI" id="CHEBI:29105"/>
        <label>2</label>
    </ligand>
</feature>
<dbReference type="GO" id="GO:0046872">
    <property type="term" value="F:metal ion binding"/>
    <property type="evidence" value="ECO:0007669"/>
    <property type="project" value="UniProtKB-KW"/>
</dbReference>
<dbReference type="HAMAP" id="MF_01374">
    <property type="entry name" value="Glyoxalase_2"/>
    <property type="match status" value="1"/>
</dbReference>
<dbReference type="InterPro" id="IPR050110">
    <property type="entry name" value="Glyoxalase_II_hydrolase"/>
</dbReference>
<dbReference type="InterPro" id="IPR001279">
    <property type="entry name" value="Metallo-B-lactamas"/>
</dbReference>
<feature type="binding site" evidence="7">
    <location>
        <position position="132"/>
    </location>
    <ligand>
        <name>Zn(2+)</name>
        <dbReference type="ChEBI" id="CHEBI:29105"/>
        <label>2</label>
    </ligand>
</feature>
<evidence type="ECO:0000256" key="3">
    <source>
        <dbReference type="ARBA" id="ARBA00006759"/>
    </source>
</evidence>
<comment type="cofactor">
    <cofactor evidence="7">
        <name>Zn(2+)</name>
        <dbReference type="ChEBI" id="CHEBI:29105"/>
    </cofactor>
    <text evidence="7">Binds 2 Zn(2+) ions per subunit.</text>
</comment>
<dbReference type="PIRSF" id="PIRSF005457">
    <property type="entry name" value="Glx"/>
    <property type="match status" value="1"/>
</dbReference>
<dbReference type="SUPFAM" id="SSF56281">
    <property type="entry name" value="Metallo-hydrolase/oxidoreductase"/>
    <property type="match status" value="1"/>
</dbReference>
<evidence type="ECO:0000313" key="10">
    <source>
        <dbReference type="Proteomes" id="UP000246132"/>
    </source>
</evidence>
<evidence type="ECO:0000256" key="7">
    <source>
        <dbReference type="HAMAP-Rule" id="MF_01374"/>
    </source>
</evidence>
<proteinExistence type="inferred from homology"/>
<evidence type="ECO:0000256" key="1">
    <source>
        <dbReference type="ARBA" id="ARBA00001623"/>
    </source>
</evidence>
<protein>
    <recommendedName>
        <fullName evidence="7">Hydroxyacylglutathione hydrolase</fullName>
        <ecNumber evidence="7">3.1.2.6</ecNumber>
    </recommendedName>
    <alternativeName>
        <fullName evidence="7">Glyoxalase II</fullName>
        <shortName evidence="7">Glx II</shortName>
    </alternativeName>
</protein>
<dbReference type="RefSeq" id="WP_109768317.1">
    <property type="nucleotide sequence ID" value="NZ_CP159474.1"/>
</dbReference>
<feature type="binding site" evidence="7">
    <location>
        <position position="132"/>
    </location>
    <ligand>
        <name>Zn(2+)</name>
        <dbReference type="ChEBI" id="CHEBI:29105"/>
        <label>1</label>
    </ligand>
</feature>
<dbReference type="Pfam" id="PF00753">
    <property type="entry name" value="Lactamase_B"/>
    <property type="match status" value="1"/>
</dbReference>
<comment type="function">
    <text evidence="7">Thiolesterase that catalyzes the hydrolysis of S-D-lactoyl-glutathione to form glutathione and D-lactic acid.</text>
</comment>
<evidence type="ECO:0000259" key="8">
    <source>
        <dbReference type="SMART" id="SM00849"/>
    </source>
</evidence>
<dbReference type="GO" id="GO:0019243">
    <property type="term" value="P:methylglyoxal catabolic process to D-lactate via S-lactoyl-glutathione"/>
    <property type="evidence" value="ECO:0007669"/>
    <property type="project" value="UniProtKB-UniRule"/>
</dbReference>
<keyword evidence="4 7" id="KW-0479">Metal-binding</keyword>
<dbReference type="NCBIfam" id="TIGR03413">
    <property type="entry name" value="GSH_gloB"/>
    <property type="match status" value="1"/>
</dbReference>
<dbReference type="EC" id="3.1.2.6" evidence="7"/>
<feature type="binding site" evidence="7">
    <location>
        <position position="59"/>
    </location>
    <ligand>
        <name>Zn(2+)</name>
        <dbReference type="ChEBI" id="CHEBI:29105"/>
        <label>2</label>
    </ligand>
</feature>
<comment type="catalytic activity">
    <reaction evidence="1 7">
        <text>an S-(2-hydroxyacyl)glutathione + H2O = a 2-hydroxy carboxylate + glutathione + H(+)</text>
        <dbReference type="Rhea" id="RHEA:21864"/>
        <dbReference type="ChEBI" id="CHEBI:15377"/>
        <dbReference type="ChEBI" id="CHEBI:15378"/>
        <dbReference type="ChEBI" id="CHEBI:57925"/>
        <dbReference type="ChEBI" id="CHEBI:58896"/>
        <dbReference type="ChEBI" id="CHEBI:71261"/>
        <dbReference type="EC" id="3.1.2.6"/>
    </reaction>
</comment>
<dbReference type="InterPro" id="IPR032282">
    <property type="entry name" value="HAGH_C"/>
</dbReference>
<dbReference type="InterPro" id="IPR035680">
    <property type="entry name" value="Clx_II_MBL"/>
</dbReference>
<feature type="binding site" evidence="7">
    <location>
        <position position="55"/>
    </location>
    <ligand>
        <name>Zn(2+)</name>
        <dbReference type="ChEBI" id="CHEBI:29105"/>
        <label>1</label>
    </ligand>
</feature>